<dbReference type="PROSITE" id="PS00028">
    <property type="entry name" value="ZINC_FINGER_C2H2_1"/>
    <property type="match status" value="1"/>
</dbReference>
<dbReference type="Pfam" id="PF04082">
    <property type="entry name" value="Fungal_trans"/>
    <property type="match status" value="1"/>
</dbReference>
<dbReference type="GO" id="GO:0005634">
    <property type="term" value="C:nucleus"/>
    <property type="evidence" value="ECO:0007669"/>
    <property type="project" value="UniProtKB-SubCell"/>
</dbReference>
<evidence type="ECO:0000256" key="6">
    <source>
        <dbReference type="ARBA" id="ARBA00023015"/>
    </source>
</evidence>
<dbReference type="GO" id="GO:0000981">
    <property type="term" value="F:DNA-binding transcription factor activity, RNA polymerase II-specific"/>
    <property type="evidence" value="ECO:0007669"/>
    <property type="project" value="InterPro"/>
</dbReference>
<dbReference type="GO" id="GO:0000785">
    <property type="term" value="C:chromatin"/>
    <property type="evidence" value="ECO:0007669"/>
    <property type="project" value="TreeGrafter"/>
</dbReference>
<dbReference type="Proteomes" id="UP000326565">
    <property type="component" value="Unassembled WGS sequence"/>
</dbReference>
<dbReference type="Gene3D" id="3.30.160.60">
    <property type="entry name" value="Classic Zinc Finger"/>
    <property type="match status" value="2"/>
</dbReference>
<evidence type="ECO:0000313" key="12">
    <source>
        <dbReference type="EMBL" id="KAB8075263.1"/>
    </source>
</evidence>
<dbReference type="CDD" id="cd12148">
    <property type="entry name" value="fungal_TF_MHR"/>
    <property type="match status" value="1"/>
</dbReference>
<evidence type="ECO:0000256" key="9">
    <source>
        <dbReference type="PROSITE-ProRule" id="PRU00042"/>
    </source>
</evidence>
<evidence type="ECO:0000256" key="1">
    <source>
        <dbReference type="ARBA" id="ARBA00004123"/>
    </source>
</evidence>
<proteinExistence type="predicted"/>
<evidence type="ECO:0000256" key="5">
    <source>
        <dbReference type="ARBA" id="ARBA00022833"/>
    </source>
</evidence>
<dbReference type="FunFam" id="3.30.160.60:FF:000100">
    <property type="entry name" value="Zinc finger 45-like"/>
    <property type="match status" value="1"/>
</dbReference>
<dbReference type="EMBL" id="ML732197">
    <property type="protein sequence ID" value="KAB8075263.1"/>
    <property type="molecule type" value="Genomic_DNA"/>
</dbReference>
<dbReference type="SMART" id="SM00355">
    <property type="entry name" value="ZnF_C2H2"/>
    <property type="match status" value="2"/>
</dbReference>
<dbReference type="GO" id="GO:0006351">
    <property type="term" value="P:DNA-templated transcription"/>
    <property type="evidence" value="ECO:0007669"/>
    <property type="project" value="InterPro"/>
</dbReference>
<dbReference type="InterPro" id="IPR007219">
    <property type="entry name" value="XnlR_reg_dom"/>
</dbReference>
<name>A0A5N5X384_9EURO</name>
<evidence type="ECO:0000256" key="2">
    <source>
        <dbReference type="ARBA" id="ARBA00022723"/>
    </source>
</evidence>
<evidence type="ECO:0000259" key="11">
    <source>
        <dbReference type="PROSITE" id="PS50157"/>
    </source>
</evidence>
<feature type="compositionally biased region" description="Polar residues" evidence="10">
    <location>
        <begin position="113"/>
        <end position="127"/>
    </location>
</feature>
<reference evidence="12 13" key="1">
    <citation type="submission" date="2019-04" db="EMBL/GenBank/DDBJ databases">
        <title>Friends and foes A comparative genomics study of 23 Aspergillus species from section Flavi.</title>
        <authorList>
            <consortium name="DOE Joint Genome Institute"/>
            <person name="Kjaerbolling I."/>
            <person name="Vesth T."/>
            <person name="Frisvad J.C."/>
            <person name="Nybo J.L."/>
            <person name="Theobald S."/>
            <person name="Kildgaard S."/>
            <person name="Isbrandt T."/>
            <person name="Kuo A."/>
            <person name="Sato A."/>
            <person name="Lyhne E.K."/>
            <person name="Kogle M.E."/>
            <person name="Wiebenga A."/>
            <person name="Kun R.S."/>
            <person name="Lubbers R.J."/>
            <person name="Makela M.R."/>
            <person name="Barry K."/>
            <person name="Chovatia M."/>
            <person name="Clum A."/>
            <person name="Daum C."/>
            <person name="Haridas S."/>
            <person name="He G."/>
            <person name="LaButti K."/>
            <person name="Lipzen A."/>
            <person name="Mondo S."/>
            <person name="Riley R."/>
            <person name="Salamov A."/>
            <person name="Simmons B.A."/>
            <person name="Magnuson J.K."/>
            <person name="Henrissat B."/>
            <person name="Mortensen U.H."/>
            <person name="Larsen T.O."/>
            <person name="Devries R.P."/>
            <person name="Grigoriev I.V."/>
            <person name="Machida M."/>
            <person name="Baker S.E."/>
            <person name="Andersen M.R."/>
        </authorList>
    </citation>
    <scope>NUCLEOTIDE SEQUENCE [LARGE SCALE GENOMIC DNA]</scope>
    <source>
        <strain evidence="12 13">CBS 151.66</strain>
    </source>
</reference>
<keyword evidence="4 9" id="KW-0863">Zinc-finger</keyword>
<organism evidence="12 13">
    <name type="scientific">Aspergillus leporis</name>
    <dbReference type="NCBI Taxonomy" id="41062"/>
    <lineage>
        <taxon>Eukaryota</taxon>
        <taxon>Fungi</taxon>
        <taxon>Dikarya</taxon>
        <taxon>Ascomycota</taxon>
        <taxon>Pezizomycotina</taxon>
        <taxon>Eurotiomycetes</taxon>
        <taxon>Eurotiomycetidae</taxon>
        <taxon>Eurotiales</taxon>
        <taxon>Aspergillaceae</taxon>
        <taxon>Aspergillus</taxon>
        <taxon>Aspergillus subgen. Circumdati</taxon>
    </lineage>
</organism>
<evidence type="ECO:0000256" key="4">
    <source>
        <dbReference type="ARBA" id="ARBA00022771"/>
    </source>
</evidence>
<feature type="region of interest" description="Disordered" evidence="10">
    <location>
        <begin position="113"/>
        <end position="140"/>
    </location>
</feature>
<evidence type="ECO:0000256" key="10">
    <source>
        <dbReference type="SAM" id="MobiDB-lite"/>
    </source>
</evidence>
<keyword evidence="3" id="KW-0677">Repeat</keyword>
<keyword evidence="8" id="KW-0539">Nucleus</keyword>
<sequence length="785" mass="88608">MLGVESIMDGHLGQVTEGISTGRKKPRVCPYCRRSFRRYEHLQRHLRIHTNEKPYKCDCGASFSRRDLLKRHQGIGHVPIAPSAPNPSPTVVHDISNVQSRAEFSYIGISESLSEPTDSQNTTTGSIGQDGPLGDEQIEGNPLFSSQDLLVLQDLEMFCNNLGPNNEWYLPSDPSIVQIFARDSDSSALPTLFTVQPPNEHPSGPEQILSKLPTEREAVAEFGVLTFPILTVTYQHRERLRQALMLCHSSETTSSLPSCHSLSRFANGFFDGFYPHLPMVHIPTFTITECEPEVLLAMCALGAEFRHENRKAVILFHAAKDVLQQKAREKEWSEVERIAGTVEGNATYLHQQAPTPSHDTLRYRKTMSEARCAFLLIAFAAWQCDETIAREAFNLQSFLARCVRECGLEEAEQPLNANTADWHFWIQEETDRRVKLFSFAFLNLQSIVFDTSPVILAGEINVRLPCSCLEWIAPNEQKWNLVRRRPDHREQMLFQDALCHVMKNPQDPSSKDTQPVPSPLANYILIHAIIQRIFLAYHLIGPYNDMNNVLMNGQKDIMRNALHAWTSLWQRAPESSLDPRNPNGPVTFTSTALLGVAYIRLSFNLGSYRIFRSRNRKEIANRLLQIPRLPPGPHLLPATLHATHALSIPVKLGVNFVARSHAFVWSVQHSLCGLEFAIFLSKWLYCIADCQTRRPLDEHEARLVSWISDIVEEGRASGDSDFWPRASSPSDCAYLGFAVVKLWARLIRGNEQWSLLRVVGDALDIYANTLEKNFICPGMATSGPT</sequence>
<protein>
    <recommendedName>
        <fullName evidence="11">C2H2-type domain-containing protein</fullName>
    </recommendedName>
</protein>
<keyword evidence="5" id="KW-0862">Zinc</keyword>
<dbReference type="InterPro" id="IPR051059">
    <property type="entry name" value="VerF-like"/>
</dbReference>
<dbReference type="AlphaFoldDB" id="A0A5N5X384"/>
<dbReference type="SUPFAM" id="SSF57667">
    <property type="entry name" value="beta-beta-alpha zinc fingers"/>
    <property type="match status" value="1"/>
</dbReference>
<dbReference type="PANTHER" id="PTHR40626">
    <property type="entry name" value="MIP31509P"/>
    <property type="match status" value="1"/>
</dbReference>
<gene>
    <name evidence="12" type="ORF">BDV29DRAFT_172347</name>
</gene>
<accession>A0A5N5X384</accession>
<dbReference type="GO" id="GO:0008270">
    <property type="term" value="F:zinc ion binding"/>
    <property type="evidence" value="ECO:0007669"/>
    <property type="project" value="UniProtKB-KW"/>
</dbReference>
<evidence type="ECO:0000256" key="7">
    <source>
        <dbReference type="ARBA" id="ARBA00023163"/>
    </source>
</evidence>
<feature type="domain" description="C2H2-type" evidence="11">
    <location>
        <begin position="27"/>
        <end position="54"/>
    </location>
</feature>
<evidence type="ECO:0000256" key="3">
    <source>
        <dbReference type="ARBA" id="ARBA00022737"/>
    </source>
</evidence>
<dbReference type="InterPro" id="IPR013087">
    <property type="entry name" value="Znf_C2H2_type"/>
</dbReference>
<comment type="subcellular location">
    <subcellularLocation>
        <location evidence="1">Nucleus</location>
    </subcellularLocation>
</comment>
<evidence type="ECO:0000313" key="13">
    <source>
        <dbReference type="Proteomes" id="UP000326565"/>
    </source>
</evidence>
<dbReference type="PROSITE" id="PS50157">
    <property type="entry name" value="ZINC_FINGER_C2H2_2"/>
    <property type="match status" value="2"/>
</dbReference>
<dbReference type="Pfam" id="PF00096">
    <property type="entry name" value="zf-C2H2"/>
    <property type="match status" value="1"/>
</dbReference>
<dbReference type="GO" id="GO:0000978">
    <property type="term" value="F:RNA polymerase II cis-regulatory region sequence-specific DNA binding"/>
    <property type="evidence" value="ECO:0007669"/>
    <property type="project" value="InterPro"/>
</dbReference>
<keyword evidence="13" id="KW-1185">Reference proteome</keyword>
<dbReference type="PANTHER" id="PTHR40626:SF10">
    <property type="entry name" value="C2H2-TYPE DOMAIN-CONTAINING PROTEIN"/>
    <property type="match status" value="1"/>
</dbReference>
<feature type="domain" description="C2H2-type" evidence="11">
    <location>
        <begin position="55"/>
        <end position="82"/>
    </location>
</feature>
<evidence type="ECO:0000256" key="8">
    <source>
        <dbReference type="ARBA" id="ARBA00023242"/>
    </source>
</evidence>
<keyword evidence="7" id="KW-0804">Transcription</keyword>
<keyword evidence="6" id="KW-0805">Transcription regulation</keyword>
<dbReference type="OrthoDB" id="654211at2759"/>
<dbReference type="InterPro" id="IPR036236">
    <property type="entry name" value="Znf_C2H2_sf"/>
</dbReference>
<keyword evidence="2" id="KW-0479">Metal-binding</keyword>